<dbReference type="RefSeq" id="WP_265424154.1">
    <property type="nucleotide sequence ID" value="NZ_JAPFPW010000003.1"/>
</dbReference>
<gene>
    <name evidence="2" type="ORF">OOT00_04760</name>
</gene>
<sequence>MKRRKDFLYNPIFRVSIYAMAWVFISCFKLIVLFPQNDNQILNGYRDGKHFPAFVIGFVSGFIIELIFLALVYNQMVWSFKTVGLLFFVYILIALTGVLSLIKFRDYEKLR</sequence>
<dbReference type="EMBL" id="JAPFPW010000003">
    <property type="protein sequence ID" value="MCW7753295.1"/>
    <property type="molecule type" value="Genomic_DNA"/>
</dbReference>
<evidence type="ECO:0000313" key="3">
    <source>
        <dbReference type="Proteomes" id="UP001209681"/>
    </source>
</evidence>
<accession>A0ABT3N754</accession>
<keyword evidence="3" id="KW-1185">Reference proteome</keyword>
<organism evidence="2 3">
    <name type="scientific">Desulfobotulus pelophilus</name>
    <dbReference type="NCBI Taxonomy" id="2823377"/>
    <lineage>
        <taxon>Bacteria</taxon>
        <taxon>Pseudomonadati</taxon>
        <taxon>Thermodesulfobacteriota</taxon>
        <taxon>Desulfobacteria</taxon>
        <taxon>Desulfobacterales</taxon>
        <taxon>Desulfobacteraceae</taxon>
        <taxon>Desulfobotulus</taxon>
    </lineage>
</organism>
<evidence type="ECO:0000313" key="2">
    <source>
        <dbReference type="EMBL" id="MCW7753295.1"/>
    </source>
</evidence>
<feature type="transmembrane region" description="Helical" evidence="1">
    <location>
        <begin position="85"/>
        <end position="104"/>
    </location>
</feature>
<keyword evidence="1" id="KW-0472">Membrane</keyword>
<feature type="transmembrane region" description="Helical" evidence="1">
    <location>
        <begin position="12"/>
        <end position="34"/>
    </location>
</feature>
<proteinExistence type="predicted"/>
<dbReference type="PROSITE" id="PS51257">
    <property type="entry name" value="PROKAR_LIPOPROTEIN"/>
    <property type="match status" value="1"/>
</dbReference>
<comment type="caution">
    <text evidence="2">The sequence shown here is derived from an EMBL/GenBank/DDBJ whole genome shotgun (WGS) entry which is preliminary data.</text>
</comment>
<dbReference type="Proteomes" id="UP001209681">
    <property type="component" value="Unassembled WGS sequence"/>
</dbReference>
<protein>
    <submittedName>
        <fullName evidence="2">Uncharacterized protein</fullName>
    </submittedName>
</protein>
<evidence type="ECO:0000256" key="1">
    <source>
        <dbReference type="SAM" id="Phobius"/>
    </source>
</evidence>
<feature type="transmembrane region" description="Helical" evidence="1">
    <location>
        <begin position="54"/>
        <end position="73"/>
    </location>
</feature>
<name>A0ABT3N754_9BACT</name>
<keyword evidence="1" id="KW-1133">Transmembrane helix</keyword>
<reference evidence="2 3" key="1">
    <citation type="submission" date="2022-11" db="EMBL/GenBank/DDBJ databases">
        <title>Desulfobotulus tamanensis H1 sp. nov. - anaerobic, alkaliphilic, sulphate reducing bacterium isolated from terrestrial mud volcano.</title>
        <authorList>
            <person name="Frolova A."/>
            <person name="Merkel A.Y."/>
            <person name="Slobodkin A.I."/>
        </authorList>
    </citation>
    <scope>NUCLEOTIDE SEQUENCE [LARGE SCALE GENOMIC DNA]</scope>
    <source>
        <strain evidence="2 3">H1</strain>
    </source>
</reference>
<keyword evidence="1" id="KW-0812">Transmembrane</keyword>